<dbReference type="Pfam" id="PF19554">
    <property type="entry name" value="DUF6077"/>
    <property type="match status" value="1"/>
</dbReference>
<dbReference type="InterPro" id="IPR045723">
    <property type="entry name" value="DUF6077"/>
</dbReference>
<feature type="transmembrane region" description="Helical" evidence="1">
    <location>
        <begin position="111"/>
        <end position="128"/>
    </location>
</feature>
<feature type="transmembrane region" description="Helical" evidence="1">
    <location>
        <begin position="49"/>
        <end position="65"/>
    </location>
</feature>
<reference evidence="3" key="1">
    <citation type="submission" date="2017-02" db="EMBL/GenBank/DDBJ databases">
        <authorList>
            <person name="Varghese N."/>
            <person name="Submissions S."/>
        </authorList>
    </citation>
    <scope>NUCLEOTIDE SEQUENCE [LARGE SCALE GENOMIC DNA]</scope>
    <source>
        <strain evidence="3">9H-4</strain>
    </source>
</reference>
<evidence type="ECO:0000313" key="3">
    <source>
        <dbReference type="Proteomes" id="UP000191040"/>
    </source>
</evidence>
<feature type="transmembrane region" description="Helical" evidence="1">
    <location>
        <begin position="71"/>
        <end position="90"/>
    </location>
</feature>
<evidence type="ECO:0000256" key="1">
    <source>
        <dbReference type="SAM" id="Phobius"/>
    </source>
</evidence>
<feature type="transmembrane region" description="Helical" evidence="1">
    <location>
        <begin position="279"/>
        <end position="294"/>
    </location>
</feature>
<organism evidence="2 3">
    <name type="scientific">Aeromicrobium choanae</name>
    <dbReference type="NCBI Taxonomy" id="1736691"/>
    <lineage>
        <taxon>Bacteria</taxon>
        <taxon>Bacillati</taxon>
        <taxon>Actinomycetota</taxon>
        <taxon>Actinomycetes</taxon>
        <taxon>Propionibacteriales</taxon>
        <taxon>Nocardioidaceae</taxon>
        <taxon>Aeromicrobium</taxon>
    </lineage>
</organism>
<keyword evidence="1" id="KW-1133">Transmembrane helix</keyword>
<keyword evidence="1" id="KW-0472">Membrane</keyword>
<protein>
    <recommendedName>
        <fullName evidence="4">4-amino-4-deoxy-L-arabinose transferase</fullName>
    </recommendedName>
</protein>
<evidence type="ECO:0000313" key="2">
    <source>
        <dbReference type="EMBL" id="SKB06489.1"/>
    </source>
</evidence>
<feature type="transmembrane region" description="Helical" evidence="1">
    <location>
        <begin position="254"/>
        <end position="272"/>
    </location>
</feature>
<evidence type="ECO:0008006" key="4">
    <source>
        <dbReference type="Google" id="ProtNLM"/>
    </source>
</evidence>
<keyword evidence="1" id="KW-0812">Transmembrane</keyword>
<dbReference type="Proteomes" id="UP000191040">
    <property type="component" value="Chromosome I"/>
</dbReference>
<accession>A0A1T4YXF7</accession>
<feature type="transmembrane region" description="Helical" evidence="1">
    <location>
        <begin position="358"/>
        <end position="382"/>
    </location>
</feature>
<gene>
    <name evidence="2" type="ORF">SAMN06295964_1333</name>
</gene>
<sequence>MAAQWSMLWSGWPWIIVAAALAVVGARLGQRKPSRDVEVSLRRAGSMPLWVPLAGLVAVSVLALGRERWDIWPVAVGVILLVGVQLVPWTRGRPPAEVATSVDVPGTVSHLLALSMSLGLAVLALFLLRPDADDTFYVNRATWVATHGTASRMDTMFSPGVLEPAYAGGIPMPSIEALQGVLAHALGLQAPTLCYLVAGPALAWLVGWTTWRLLRAWAPRRAGLALLVALIFLLASADSIVGNYSLGRIWQGKATAYAILLPLVWLFMTRVARGRGRRCDLVLLFVAGVAFVGLTTTSSLLAPVVGGAGLGAALLLRSPHLAKGAACFLAGPVVAGLVQMLGPAAIGGGGDNAMIAPLGAFTIAFGPHLAMTLLALAALVLAPRIITGSAAVLIGSGVVVSMVALLPGVFELADTVTGAGAVAWRLVIGLPLWVMVGLLVTWAPTGSSKALVAAVVATVLAVPLVQGRWLWDAAGASLTSGPTWKVDQDALADVRALRRLEVPRGLWQLPPTQMEVLAISTVDVQAATPRAYYLPTLQVPDAEVGDRVRLMRLEVGQPVTVTEVRTALERLNVAVACVSSGNAMARRTLSRAVGYELEPVGGMHCHVGRADA</sequence>
<name>A0A1T4YXF7_9ACTN</name>
<feature type="transmembrane region" description="Helical" evidence="1">
    <location>
        <begin position="389"/>
        <end position="410"/>
    </location>
</feature>
<feature type="transmembrane region" description="Helical" evidence="1">
    <location>
        <begin position="223"/>
        <end position="242"/>
    </location>
</feature>
<proteinExistence type="predicted"/>
<dbReference type="STRING" id="1736691.SAMN06295964_1333"/>
<feature type="transmembrane region" description="Helical" evidence="1">
    <location>
        <begin position="12"/>
        <end position="29"/>
    </location>
</feature>
<dbReference type="EMBL" id="LT796768">
    <property type="protein sequence ID" value="SKB06489.1"/>
    <property type="molecule type" value="Genomic_DNA"/>
</dbReference>
<feature type="transmembrane region" description="Helical" evidence="1">
    <location>
        <begin position="422"/>
        <end position="443"/>
    </location>
</feature>
<dbReference type="AlphaFoldDB" id="A0A1T4YXF7"/>
<keyword evidence="3" id="KW-1185">Reference proteome</keyword>
<feature type="transmembrane region" description="Helical" evidence="1">
    <location>
        <begin position="450"/>
        <end position="471"/>
    </location>
</feature>